<name>A0ACC2T506_9FUNG</name>
<dbReference type="Proteomes" id="UP001165960">
    <property type="component" value="Unassembled WGS sequence"/>
</dbReference>
<keyword evidence="2" id="KW-1185">Reference proteome</keyword>
<organism evidence="1 2">
    <name type="scientific">Entomophthora muscae</name>
    <dbReference type="NCBI Taxonomy" id="34485"/>
    <lineage>
        <taxon>Eukaryota</taxon>
        <taxon>Fungi</taxon>
        <taxon>Fungi incertae sedis</taxon>
        <taxon>Zoopagomycota</taxon>
        <taxon>Entomophthoromycotina</taxon>
        <taxon>Entomophthoromycetes</taxon>
        <taxon>Entomophthorales</taxon>
        <taxon>Entomophthoraceae</taxon>
        <taxon>Entomophthora</taxon>
    </lineage>
</organism>
<dbReference type="EMBL" id="QTSX02003616">
    <property type="protein sequence ID" value="KAJ9069646.1"/>
    <property type="molecule type" value="Genomic_DNA"/>
</dbReference>
<protein>
    <submittedName>
        <fullName evidence="1">Uncharacterized protein</fullName>
    </submittedName>
</protein>
<sequence>MSEADVPTSPGEKDNEGGRSDYSFANKIPFNSIASGAKSFMNSVSLWSGRGSEVNKSPNCPSPKEGEDTTRKFLKPDSVFSNNPPSPIAMKNSHSSDPIFNTKSLETSRPVSLSSQPTLPCSGSEPQATMRPEDLPREEMEFVKIRSKNKTTRDFDKLFLSQNLMVNGLDPSSPKGSNSDKPCAIWAFRFSRDGEYLAAGGQDGLIRVWGLRLLSEEDVVPFNGKEGGFTDNFPIFSSRPIRTYAGHQSDVLDLSWSKSGFLLSSSTDKTVRLWHVGRSECLCCYQHVDFVTSVAFHPKNDRYFLSGSLDCRIRLWNIPEKKVASWAELPDSNLVTAVGFSPSGRLAIAGSYHGLCLLYKTEGLELHTQITVKSNSKTRNVVPRKITGIETLADPGGGEGKLMITSNDSRIRIYSLKDFSLEQKFKGPENNSNQIKATYSDDQRFIVCGSENRHIYLFDLHQVRPDPLIKRNFIFKKKSEEPGCEVIEAHSHIVTVACLAPTKTKATLARLGDPLLSPNGPQDPDTNLRDNHIVVSADYFGNLKVFRRCLFRSGATPSIRSLPFDDASSLNGDSRSSMHSSIRSVLPSNCTKVCSHCGVSGHLTSYFARPVEDMSHKGKSHNGSHSSLIKRIALENQAESQAEMSPGLHPSTPNLSPAAETCEMVLVICLSCLKVVSGL</sequence>
<proteinExistence type="predicted"/>
<accession>A0ACC2T506</accession>
<comment type="caution">
    <text evidence="1">The sequence shown here is derived from an EMBL/GenBank/DDBJ whole genome shotgun (WGS) entry which is preliminary data.</text>
</comment>
<evidence type="ECO:0000313" key="1">
    <source>
        <dbReference type="EMBL" id="KAJ9069646.1"/>
    </source>
</evidence>
<gene>
    <name evidence="1" type="ORF">DSO57_1016283</name>
</gene>
<evidence type="ECO:0000313" key="2">
    <source>
        <dbReference type="Proteomes" id="UP001165960"/>
    </source>
</evidence>
<reference evidence="1" key="1">
    <citation type="submission" date="2022-04" db="EMBL/GenBank/DDBJ databases">
        <title>Genome of the entomopathogenic fungus Entomophthora muscae.</title>
        <authorList>
            <person name="Elya C."/>
            <person name="Lovett B.R."/>
            <person name="Lee E."/>
            <person name="Macias A.M."/>
            <person name="Hajek A.E."/>
            <person name="De Bivort B.L."/>
            <person name="Kasson M.T."/>
            <person name="De Fine Licht H.H."/>
            <person name="Stajich J.E."/>
        </authorList>
    </citation>
    <scope>NUCLEOTIDE SEQUENCE</scope>
    <source>
        <strain evidence="1">Berkeley</strain>
    </source>
</reference>